<evidence type="ECO:0000313" key="3">
    <source>
        <dbReference type="Proteomes" id="UP000000933"/>
    </source>
</evidence>
<gene>
    <name evidence="2" type="ordered locus">SRM_00589</name>
</gene>
<evidence type="ECO:0000256" key="1">
    <source>
        <dbReference type="SAM" id="Phobius"/>
    </source>
</evidence>
<dbReference type="HOGENOM" id="CLU_096028_2_3_10"/>
<dbReference type="EMBL" id="FP565814">
    <property type="protein sequence ID" value="CBH23510.1"/>
    <property type="molecule type" value="Genomic_DNA"/>
</dbReference>
<keyword evidence="1" id="KW-0812">Transmembrane</keyword>
<dbReference type="Proteomes" id="UP000000933">
    <property type="component" value="Chromosome"/>
</dbReference>
<evidence type="ECO:0000313" key="2">
    <source>
        <dbReference type="EMBL" id="CBH23510.1"/>
    </source>
</evidence>
<keyword evidence="1" id="KW-0472">Membrane</keyword>
<reference evidence="3" key="2">
    <citation type="submission" date="2010-04" db="EMBL/GenBank/DDBJ databases">
        <title>Genome sequence of Salinibacter ruber M8.</title>
        <authorList>
            <consortium name="Genoscope"/>
        </authorList>
    </citation>
    <scope>NUCLEOTIDE SEQUENCE [LARGE SCALE GENOMIC DNA]</scope>
    <source>
        <strain evidence="3">M8</strain>
    </source>
</reference>
<evidence type="ECO:0008006" key="4">
    <source>
        <dbReference type="Google" id="ProtNLM"/>
    </source>
</evidence>
<dbReference type="AlphaFoldDB" id="D5H655"/>
<dbReference type="PANTHER" id="PTHR28008:SF1">
    <property type="entry name" value="DOMAIN PROTEIN, PUTATIVE (AFU_ORTHOLOGUE AFUA_3G10980)-RELATED"/>
    <property type="match status" value="1"/>
</dbReference>
<dbReference type="PANTHER" id="PTHR28008">
    <property type="entry name" value="DOMAIN PROTEIN, PUTATIVE (AFU_ORTHOLOGUE AFUA_3G10980)-RELATED"/>
    <property type="match status" value="1"/>
</dbReference>
<sequence length="143" mass="15844">MIRLRPMRILSSLRTVHYRLLATLWTVGILVALTLPTGSMPDAQATGLDKVVHAGLFAGFGILWLRGLCPPDTERLSACFRRRGGMFFVGGLLFAVGTEVYQHLLPVQRMADPYDVTADLLGFGVAFVGYYVYHVRRTDRASA</sequence>
<reference evidence="2 3" key="1">
    <citation type="journal article" date="2010" name="ISME J.">
        <title>Fine-scale evolution: genomic, phenotypic and ecological differentiation in two coexisting Salinibacter ruber strains.</title>
        <authorList>
            <person name="Pena A."/>
            <person name="Teeling H."/>
            <person name="Huerta-Cepas J."/>
            <person name="Santos F."/>
            <person name="Yarza P."/>
            <person name="Brito-Echeverria J."/>
            <person name="Lucio M."/>
            <person name="Schmitt-Kopplin P."/>
            <person name="Meseguer I."/>
            <person name="Schenowitz C."/>
            <person name="Dossat C."/>
            <person name="Barbe V."/>
            <person name="Dopazo J."/>
            <person name="Rossello-Mora R."/>
            <person name="Schuler M."/>
            <person name="Glockner F.O."/>
            <person name="Amann R."/>
            <person name="Gabaldon T."/>
            <person name="Anton J."/>
        </authorList>
    </citation>
    <scope>NUCLEOTIDE SEQUENCE [LARGE SCALE GENOMIC DNA]</scope>
    <source>
        <strain evidence="2 3">M8</strain>
    </source>
</reference>
<organism evidence="2 3">
    <name type="scientific">Salinibacter ruber (strain M8)</name>
    <dbReference type="NCBI Taxonomy" id="761659"/>
    <lineage>
        <taxon>Bacteria</taxon>
        <taxon>Pseudomonadati</taxon>
        <taxon>Rhodothermota</taxon>
        <taxon>Rhodothermia</taxon>
        <taxon>Rhodothermales</taxon>
        <taxon>Salinibacteraceae</taxon>
        <taxon>Salinibacter</taxon>
    </lineage>
</organism>
<keyword evidence="1" id="KW-1133">Transmembrane helix</keyword>
<protein>
    <recommendedName>
        <fullName evidence="4">VanZ-like domain-containing protein</fullName>
    </recommendedName>
</protein>
<dbReference type="KEGG" id="srm:SRM_00589"/>
<feature type="transmembrane region" description="Helical" evidence="1">
    <location>
        <begin position="85"/>
        <end position="104"/>
    </location>
</feature>
<accession>D5H655</accession>
<feature type="transmembrane region" description="Helical" evidence="1">
    <location>
        <begin position="116"/>
        <end position="133"/>
    </location>
</feature>
<feature type="transmembrane region" description="Helical" evidence="1">
    <location>
        <begin position="51"/>
        <end position="69"/>
    </location>
</feature>
<proteinExistence type="predicted"/>
<name>D5H655_SALRM</name>